<dbReference type="RefSeq" id="WP_002987373.1">
    <property type="nucleotide sequence ID" value="NZ_AOGY02000065.1"/>
</dbReference>
<accession>N1WAG6</accession>
<evidence type="ECO:0000313" key="3">
    <source>
        <dbReference type="Proteomes" id="UP000012227"/>
    </source>
</evidence>
<name>N1WAG6_9LEPT</name>
<dbReference type="GO" id="GO:0016740">
    <property type="term" value="F:transferase activity"/>
    <property type="evidence" value="ECO:0007669"/>
    <property type="project" value="InterPro"/>
</dbReference>
<dbReference type="Pfam" id="PF03734">
    <property type="entry name" value="YkuD"/>
    <property type="match status" value="1"/>
</dbReference>
<dbReference type="PANTHER" id="PTHR38589">
    <property type="entry name" value="BLR0621 PROTEIN"/>
    <property type="match status" value="1"/>
</dbReference>
<feature type="domain" description="L,D-TPase catalytic" evidence="1">
    <location>
        <begin position="94"/>
        <end position="231"/>
    </location>
</feature>
<evidence type="ECO:0000259" key="1">
    <source>
        <dbReference type="Pfam" id="PF03734"/>
    </source>
</evidence>
<protein>
    <submittedName>
        <fullName evidence="2">L,D-transpeptidase catalytic domain protein</fullName>
    </submittedName>
</protein>
<dbReference type="EMBL" id="AOGY02000065">
    <property type="protein sequence ID" value="EMY68861.1"/>
    <property type="molecule type" value="Genomic_DNA"/>
</dbReference>
<organism evidence="2 3">
    <name type="scientific">Leptospira vanthielii serovar Holland str. Waz Holland = ATCC 700522</name>
    <dbReference type="NCBI Taxonomy" id="1218591"/>
    <lineage>
        <taxon>Bacteria</taxon>
        <taxon>Pseudomonadati</taxon>
        <taxon>Spirochaetota</taxon>
        <taxon>Spirochaetia</taxon>
        <taxon>Leptospirales</taxon>
        <taxon>Leptospiraceae</taxon>
        <taxon>Leptospira</taxon>
    </lineage>
</organism>
<gene>
    <name evidence="2" type="ORF">LEP1GSC199_1849</name>
</gene>
<dbReference type="InterPro" id="IPR005490">
    <property type="entry name" value="LD_TPept_cat_dom"/>
</dbReference>
<comment type="caution">
    <text evidence="2">The sequence shown here is derived from an EMBL/GenBank/DDBJ whole genome shotgun (WGS) entry which is preliminary data.</text>
</comment>
<dbReference type="PANTHER" id="PTHR38589:SF1">
    <property type="entry name" value="BLR0621 PROTEIN"/>
    <property type="match status" value="1"/>
</dbReference>
<dbReference type="Proteomes" id="UP000012227">
    <property type="component" value="Unassembled WGS sequence"/>
</dbReference>
<proteinExistence type="predicted"/>
<evidence type="ECO:0000313" key="2">
    <source>
        <dbReference type="EMBL" id="EMY68861.1"/>
    </source>
</evidence>
<reference evidence="2 3" key="1">
    <citation type="submission" date="2013-03" db="EMBL/GenBank/DDBJ databases">
        <authorList>
            <person name="Harkins D.M."/>
            <person name="Durkin A.S."/>
            <person name="Brinkac L.M."/>
            <person name="Haft D.H."/>
            <person name="Selengut J.D."/>
            <person name="Sanka R."/>
            <person name="DePew J."/>
            <person name="Purushe J."/>
            <person name="Galloway R.L."/>
            <person name="Vinetz J.M."/>
            <person name="Sutton G.G."/>
            <person name="Nierman W.C."/>
            <person name="Fouts D.E."/>
        </authorList>
    </citation>
    <scope>NUCLEOTIDE SEQUENCE [LARGE SCALE GENOMIC DNA]</scope>
    <source>
        <strain evidence="2 3">Waz Holland</strain>
    </source>
</reference>
<dbReference type="AlphaFoldDB" id="N1WAG6"/>
<dbReference type="STRING" id="1218591.LEP1GSC199_1849"/>
<sequence length="245" mass="28015">MKPIGSQKIPLVFLNFLGFSPDFKQIPHQKPKSIIVLFSFLFFLCQFPLSSEGNSPPESPLWNSEQILFITARAGESTGHLDFFTLNEGEWTAVVEKIPVRLGRNGLILKELKREGDGYTPASSYPIQRIIGKQKRKIRNLEYTQIRKNYYWSDNPKSKNYNQMIKHREKEAVALWNSYIYDLFVVIEHNTNPAILGRGSMLFLHVWNEDNPTSGCVGVSKEVLETLVSVLDGNRKPSISIQILD</sequence>